<dbReference type="AlphaFoldDB" id="A0AAE1HD36"/>
<dbReference type="InterPro" id="IPR004947">
    <property type="entry name" value="DNase_II"/>
</dbReference>
<dbReference type="Proteomes" id="UP001219518">
    <property type="component" value="Unassembled WGS sequence"/>
</dbReference>
<dbReference type="PANTHER" id="PTHR10858">
    <property type="entry name" value="DEOXYRIBONUCLEASE II"/>
    <property type="match status" value="1"/>
</dbReference>
<dbReference type="GO" id="GO:0004531">
    <property type="term" value="F:deoxyribonuclease II activity"/>
    <property type="evidence" value="ECO:0007669"/>
    <property type="project" value="InterPro"/>
</dbReference>
<keyword evidence="2" id="KW-0378">Hydrolase</keyword>
<name>A0AAE1HD36_9NEOP</name>
<proteinExistence type="inferred from homology"/>
<evidence type="ECO:0000256" key="2">
    <source>
        <dbReference type="ARBA" id="ARBA00022801"/>
    </source>
</evidence>
<keyword evidence="3" id="KW-0732">Signal</keyword>
<dbReference type="CDD" id="cd09120">
    <property type="entry name" value="PLDc_DNaseII_1"/>
    <property type="match status" value="1"/>
</dbReference>
<sequence length="337" mass="37757">MDLMGNLLFAFLSGVLLWSGTLSSDLQCKDENDKTVDWFVAIKLPRLKKSEDANVKEGVAYVFITSDSVNRNWTLSSKTVRDPNSVMGNTLRPLYNEQVSKFARLLYNDEPWHGDTTLTLGHTKGVVAADRESGFWLIHSVPHFPPEASNNEYSYPDTGVMYGQSFLCITVPPEGIETIGKQLTYNEPDIYDAEVPDAVKSQYPSLVKATKGDFVKSAPWFNSAQFSSINGQSFVSYAKSKHFGKDIYADWVAQDLKTNLQVETWNHGPGSKMQSECGKPFKVENIEGVSLDSISFRTGEDHSKWAVSSSDDKPWVCIGDINRMVKYAFLNSKMLIR</sequence>
<evidence type="ECO:0000256" key="3">
    <source>
        <dbReference type="SAM" id="SignalP"/>
    </source>
</evidence>
<reference evidence="4" key="1">
    <citation type="submission" date="2021-07" db="EMBL/GenBank/DDBJ databases">
        <authorList>
            <person name="Catto M.A."/>
            <person name="Jacobson A."/>
            <person name="Kennedy G."/>
            <person name="Labadie P."/>
            <person name="Hunt B.G."/>
            <person name="Srinivasan R."/>
        </authorList>
    </citation>
    <scope>NUCLEOTIDE SEQUENCE</scope>
    <source>
        <strain evidence="4">PL_HMW_Pooled</strain>
        <tissue evidence="4">Head</tissue>
    </source>
</reference>
<gene>
    <name evidence="4" type="ORF">KUF71_008193</name>
</gene>
<dbReference type="EMBL" id="JAHWGI010000969">
    <property type="protein sequence ID" value="KAK3919044.1"/>
    <property type="molecule type" value="Genomic_DNA"/>
</dbReference>
<organism evidence="4 5">
    <name type="scientific">Frankliniella fusca</name>
    <dbReference type="NCBI Taxonomy" id="407009"/>
    <lineage>
        <taxon>Eukaryota</taxon>
        <taxon>Metazoa</taxon>
        <taxon>Ecdysozoa</taxon>
        <taxon>Arthropoda</taxon>
        <taxon>Hexapoda</taxon>
        <taxon>Insecta</taxon>
        <taxon>Pterygota</taxon>
        <taxon>Neoptera</taxon>
        <taxon>Paraneoptera</taxon>
        <taxon>Thysanoptera</taxon>
        <taxon>Terebrantia</taxon>
        <taxon>Thripoidea</taxon>
        <taxon>Thripidae</taxon>
        <taxon>Frankliniella</taxon>
    </lineage>
</organism>
<protein>
    <submittedName>
        <fullName evidence="4">Plancitoxin-1</fullName>
    </submittedName>
</protein>
<dbReference type="Pfam" id="PF03265">
    <property type="entry name" value="DNase_II"/>
    <property type="match status" value="1"/>
</dbReference>
<feature type="chain" id="PRO_5042220269" evidence="3">
    <location>
        <begin position="24"/>
        <end position="337"/>
    </location>
</feature>
<dbReference type="GO" id="GO:0006309">
    <property type="term" value="P:apoptotic DNA fragmentation"/>
    <property type="evidence" value="ECO:0007669"/>
    <property type="project" value="TreeGrafter"/>
</dbReference>
<evidence type="ECO:0000313" key="5">
    <source>
        <dbReference type="Proteomes" id="UP001219518"/>
    </source>
</evidence>
<reference evidence="4" key="2">
    <citation type="journal article" date="2023" name="BMC Genomics">
        <title>Pest status, molecular evolution, and epigenetic factors derived from the genome assembly of Frankliniella fusca, a thysanopteran phytovirus vector.</title>
        <authorList>
            <person name="Catto M.A."/>
            <person name="Labadie P.E."/>
            <person name="Jacobson A.L."/>
            <person name="Kennedy G.G."/>
            <person name="Srinivasan R."/>
            <person name="Hunt B.G."/>
        </authorList>
    </citation>
    <scope>NUCLEOTIDE SEQUENCE</scope>
    <source>
        <strain evidence="4">PL_HMW_Pooled</strain>
    </source>
</reference>
<keyword evidence="5" id="KW-1185">Reference proteome</keyword>
<comment type="caution">
    <text evidence="4">The sequence shown here is derived from an EMBL/GenBank/DDBJ whole genome shotgun (WGS) entry which is preliminary data.</text>
</comment>
<evidence type="ECO:0000313" key="4">
    <source>
        <dbReference type="EMBL" id="KAK3919044.1"/>
    </source>
</evidence>
<accession>A0AAE1HD36</accession>
<feature type="signal peptide" evidence="3">
    <location>
        <begin position="1"/>
        <end position="23"/>
    </location>
</feature>
<comment type="similarity">
    <text evidence="1">Belongs to the DNase II family.</text>
</comment>
<evidence type="ECO:0000256" key="1">
    <source>
        <dbReference type="ARBA" id="ARBA00007527"/>
    </source>
</evidence>
<dbReference type="PANTHER" id="PTHR10858:SF23">
    <property type="entry name" value="DEOXYRIBONUCLEASE II"/>
    <property type="match status" value="1"/>
</dbReference>